<evidence type="ECO:0000313" key="2">
    <source>
        <dbReference type="Proteomes" id="UP000245423"/>
    </source>
</evidence>
<protein>
    <recommendedName>
        <fullName evidence="3">Lipoprotein</fullName>
    </recommendedName>
</protein>
<name>M1ZFK2_9FIRM</name>
<dbReference type="EMBL" id="LT669839">
    <property type="protein sequence ID" value="SHD78048.1"/>
    <property type="molecule type" value="Genomic_DNA"/>
</dbReference>
<reference evidence="1 2" key="1">
    <citation type="submission" date="2016-11" db="EMBL/GenBank/DDBJ databases">
        <authorList>
            <person name="Manzoor S."/>
        </authorList>
    </citation>
    <scope>NUCLEOTIDE SEQUENCE [LARGE SCALE GENOMIC DNA]</scope>
    <source>
        <strain evidence="1">Clostridium ultunense strain Esp</strain>
    </source>
</reference>
<organism evidence="1 2">
    <name type="scientific">[Clostridium] ultunense Esp</name>
    <dbReference type="NCBI Taxonomy" id="1288971"/>
    <lineage>
        <taxon>Bacteria</taxon>
        <taxon>Bacillati</taxon>
        <taxon>Bacillota</taxon>
        <taxon>Tissierellia</taxon>
        <taxon>Tissierellales</taxon>
        <taxon>Tepidimicrobiaceae</taxon>
        <taxon>Schnuerera</taxon>
    </lineage>
</organism>
<proteinExistence type="predicted"/>
<sequence length="176" mass="20315">MKKVGILLVFITIVLFFTSCNYRNEYEEKADEFINLYYAQYEKKSEIEETLTLNENIISGEVDPLIYGIHDSIFEKKIEEYFKQNFGDIITEDEKLRLVRNRVIPNADVINSDIVKATVSSIEFDESNNQNEGTLSFSAIIIYEHIDGENTKSEKSGIISLVKDGDDLKVDYFKIN</sequence>
<dbReference type="AlphaFoldDB" id="M1ZFK2"/>
<gene>
    <name evidence="1" type="ORF">CUESP1_2710</name>
</gene>
<evidence type="ECO:0008006" key="3">
    <source>
        <dbReference type="Google" id="ProtNLM"/>
    </source>
</evidence>
<dbReference type="HOGENOM" id="CLU_1522655_0_0_9"/>
<accession>M1ZFK2</accession>
<dbReference type="PROSITE" id="PS51257">
    <property type="entry name" value="PROKAR_LIPOPROTEIN"/>
    <property type="match status" value="1"/>
</dbReference>
<evidence type="ECO:0000313" key="1">
    <source>
        <dbReference type="EMBL" id="SHD78048.1"/>
    </source>
</evidence>
<dbReference type="Proteomes" id="UP000245423">
    <property type="component" value="Chromosome 1"/>
</dbReference>
<keyword evidence="2" id="KW-1185">Reference proteome</keyword>
<dbReference type="RefSeq" id="WP_005587169.1">
    <property type="nucleotide sequence ID" value="NZ_LT669839.1"/>
</dbReference>